<keyword evidence="2" id="KW-1185">Reference proteome</keyword>
<dbReference type="EMBL" id="BLKG01000067">
    <property type="protein sequence ID" value="GFF90403.1"/>
    <property type="molecule type" value="Genomic_DNA"/>
</dbReference>
<name>A0ABQ1AYH6_9EURO</name>
<organism evidence="1 2">
    <name type="scientific">Aspergillus udagawae</name>
    <dbReference type="NCBI Taxonomy" id="91492"/>
    <lineage>
        <taxon>Eukaryota</taxon>
        <taxon>Fungi</taxon>
        <taxon>Dikarya</taxon>
        <taxon>Ascomycota</taxon>
        <taxon>Pezizomycotina</taxon>
        <taxon>Eurotiomycetes</taxon>
        <taxon>Eurotiomycetidae</taxon>
        <taxon>Eurotiales</taxon>
        <taxon>Aspergillaceae</taxon>
        <taxon>Aspergillus</taxon>
        <taxon>Aspergillus subgen. Fumigati</taxon>
    </lineage>
</organism>
<evidence type="ECO:0000313" key="2">
    <source>
        <dbReference type="Proteomes" id="UP000465266"/>
    </source>
</evidence>
<dbReference type="Proteomes" id="UP000465266">
    <property type="component" value="Unassembled WGS sequence"/>
</dbReference>
<proteinExistence type="predicted"/>
<evidence type="ECO:0000313" key="1">
    <source>
        <dbReference type="EMBL" id="GFF90403.1"/>
    </source>
</evidence>
<comment type="caution">
    <text evidence="1">The sequence shown here is derived from an EMBL/GenBank/DDBJ whole genome shotgun (WGS) entry which is preliminary data.</text>
</comment>
<gene>
    <name evidence="1" type="ORF">IFM53868_06164</name>
</gene>
<sequence length="82" mass="9421">MALVRDPLFWKRFSRAVHLDEEAKAAAQNRSLVHSDNWIQAQYRKKRRSISSCGSTRTTGYKTIAVGDRKDEWSQINVQSPA</sequence>
<accession>A0ABQ1AYH6</accession>
<reference evidence="1 2" key="1">
    <citation type="submission" date="2020-01" db="EMBL/GenBank/DDBJ databases">
        <title>Draft genome sequence of Aspergillus udagawae IFM 53868.</title>
        <authorList>
            <person name="Takahashi H."/>
            <person name="Yaguchi T."/>
        </authorList>
    </citation>
    <scope>NUCLEOTIDE SEQUENCE [LARGE SCALE GENOMIC DNA]</scope>
    <source>
        <strain evidence="1 2">IFM 53868</strain>
    </source>
</reference>
<protein>
    <submittedName>
        <fullName evidence="1">Uncharacterized protein</fullName>
    </submittedName>
</protein>